<evidence type="ECO:0000313" key="2">
    <source>
        <dbReference type="Proteomes" id="UP000242153"/>
    </source>
</evidence>
<sequence>MADKKLVSQNSITYLFLKSKDVQKENGLSSITLFARLAREITRFKGREKETQVETLWVQIDDVDMEEATEKVKAMPNCLEKYEISEKVFRHLLQLSQHCPDELYGITPVI</sequence>
<dbReference type="EMBL" id="MBQG01000029">
    <property type="protein sequence ID" value="OHX55988.1"/>
    <property type="molecule type" value="Genomic_DNA"/>
</dbReference>
<organism evidence="1 2">
    <name type="scientific">Planococcus salinarum</name>
    <dbReference type="NCBI Taxonomy" id="622695"/>
    <lineage>
        <taxon>Bacteria</taxon>
        <taxon>Bacillati</taxon>
        <taxon>Bacillota</taxon>
        <taxon>Bacilli</taxon>
        <taxon>Bacillales</taxon>
        <taxon>Caryophanaceae</taxon>
        <taxon>Planococcus</taxon>
    </lineage>
</organism>
<protein>
    <submittedName>
        <fullName evidence="1">Uncharacterized protein</fullName>
    </submittedName>
</protein>
<keyword evidence="2" id="KW-1185">Reference proteome</keyword>
<reference evidence="1" key="1">
    <citation type="submission" date="2016-07" db="EMBL/GenBank/DDBJ databases">
        <title>Draft genome Planococcus salivarum.</title>
        <authorList>
            <person name="See-Too W.S."/>
        </authorList>
    </citation>
    <scope>NUCLEOTIDE SEQUENCE [LARGE SCALE GENOMIC DNA]</scope>
    <source>
        <strain evidence="1">DSM 23820</strain>
    </source>
</reference>
<dbReference type="Proteomes" id="UP000242153">
    <property type="component" value="Unassembled WGS sequence"/>
</dbReference>
<name>A0ABX3D243_9BACL</name>
<accession>A0ABX3D243</accession>
<gene>
    <name evidence="1" type="ORF">BB776_05390</name>
</gene>
<evidence type="ECO:0000313" key="1">
    <source>
        <dbReference type="EMBL" id="OHX55988.1"/>
    </source>
</evidence>
<proteinExistence type="predicted"/>
<comment type="caution">
    <text evidence="1">The sequence shown here is derived from an EMBL/GenBank/DDBJ whole genome shotgun (WGS) entry which is preliminary data.</text>
</comment>